<gene>
    <name evidence="2" type="ORF">CALMAC_LOCUS1599</name>
</gene>
<organism evidence="2 3">
    <name type="scientific">Callosobruchus maculatus</name>
    <name type="common">Southern cowpea weevil</name>
    <name type="synonym">Pulse bruchid</name>
    <dbReference type="NCBI Taxonomy" id="64391"/>
    <lineage>
        <taxon>Eukaryota</taxon>
        <taxon>Metazoa</taxon>
        <taxon>Ecdysozoa</taxon>
        <taxon>Arthropoda</taxon>
        <taxon>Hexapoda</taxon>
        <taxon>Insecta</taxon>
        <taxon>Pterygota</taxon>
        <taxon>Neoptera</taxon>
        <taxon>Endopterygota</taxon>
        <taxon>Coleoptera</taxon>
        <taxon>Polyphaga</taxon>
        <taxon>Cucujiformia</taxon>
        <taxon>Chrysomeloidea</taxon>
        <taxon>Chrysomelidae</taxon>
        <taxon>Bruchinae</taxon>
        <taxon>Bruchini</taxon>
        <taxon>Callosobruchus</taxon>
    </lineage>
</organism>
<reference evidence="2 3" key="1">
    <citation type="submission" date="2019-01" db="EMBL/GenBank/DDBJ databases">
        <authorList>
            <person name="Sayadi A."/>
        </authorList>
    </citation>
    <scope>NUCLEOTIDE SEQUENCE [LARGE SCALE GENOMIC DNA]</scope>
</reference>
<name>A0A653BJY2_CALMS</name>
<dbReference type="EMBL" id="CAACVG010001873">
    <property type="protein sequence ID" value="VEN35794.1"/>
    <property type="molecule type" value="Genomic_DNA"/>
</dbReference>
<evidence type="ECO:0000313" key="3">
    <source>
        <dbReference type="Proteomes" id="UP000410492"/>
    </source>
</evidence>
<feature type="chain" id="PRO_5024792671" evidence="1">
    <location>
        <begin position="19"/>
        <end position="188"/>
    </location>
</feature>
<dbReference type="Proteomes" id="UP000410492">
    <property type="component" value="Unassembled WGS sequence"/>
</dbReference>
<evidence type="ECO:0000313" key="2">
    <source>
        <dbReference type="EMBL" id="VEN35794.1"/>
    </source>
</evidence>
<feature type="non-terminal residue" evidence="2">
    <location>
        <position position="188"/>
    </location>
</feature>
<sequence>MHKQIILLLAIAIANVQVQHLIQPVNNTIGVYYHEQATVKISNEKWTLLVYKDLSLIENALNHNGMLLERLSDLLYQPTLRMTAFRAQVHTHVSLLTQISLSLNEKFQTIFADAQPVSRMKRGLINGIGTFWKAITGNLDSDDGEYYNNCINKLTQDEHQMENLLKNQIFVTTSVIKSFNTTIQKLMI</sequence>
<dbReference type="AlphaFoldDB" id="A0A653BJY2"/>
<dbReference type="InterPro" id="IPR022048">
    <property type="entry name" value="Envelope_fusion-like"/>
</dbReference>
<dbReference type="OrthoDB" id="6782731at2759"/>
<protein>
    <submittedName>
        <fullName evidence="2">Uncharacterized protein</fullName>
    </submittedName>
</protein>
<feature type="signal peptide" evidence="1">
    <location>
        <begin position="1"/>
        <end position="18"/>
    </location>
</feature>
<keyword evidence="3" id="KW-1185">Reference proteome</keyword>
<keyword evidence="1" id="KW-0732">Signal</keyword>
<proteinExistence type="predicted"/>
<accession>A0A653BJY2</accession>
<dbReference type="Pfam" id="PF12259">
    <property type="entry name" value="Baculo_F"/>
    <property type="match status" value="1"/>
</dbReference>
<evidence type="ECO:0000256" key="1">
    <source>
        <dbReference type="SAM" id="SignalP"/>
    </source>
</evidence>